<dbReference type="Gene3D" id="1.20.5.1930">
    <property type="match status" value="1"/>
</dbReference>
<evidence type="ECO:0000256" key="18">
    <source>
        <dbReference type="ARBA" id="ARBA00030800"/>
    </source>
</evidence>
<dbReference type="InterPro" id="IPR050482">
    <property type="entry name" value="Sensor_HK_TwoCompSys"/>
</dbReference>
<dbReference type="InterPro" id="IPR011623">
    <property type="entry name" value="7TMR_DISM_rcpt_extracell_dom1"/>
</dbReference>
<evidence type="ECO:0000256" key="11">
    <source>
        <dbReference type="ARBA" id="ARBA00022741"/>
    </source>
</evidence>
<dbReference type="GO" id="GO:0046983">
    <property type="term" value="F:protein dimerization activity"/>
    <property type="evidence" value="ECO:0007669"/>
    <property type="project" value="InterPro"/>
</dbReference>
<evidence type="ECO:0000256" key="6">
    <source>
        <dbReference type="ARBA" id="ARBA00022485"/>
    </source>
</evidence>
<dbReference type="EMBL" id="CAJRAF010000002">
    <property type="protein sequence ID" value="CAG5009162.1"/>
    <property type="molecule type" value="Genomic_DNA"/>
</dbReference>
<dbReference type="GO" id="GO:0046872">
    <property type="term" value="F:metal ion binding"/>
    <property type="evidence" value="ECO:0007669"/>
    <property type="project" value="UniProtKB-KW"/>
</dbReference>
<dbReference type="InterPro" id="IPR005467">
    <property type="entry name" value="His_kinase_dom"/>
</dbReference>
<evidence type="ECO:0000256" key="13">
    <source>
        <dbReference type="ARBA" id="ARBA00022840"/>
    </source>
</evidence>
<name>A0A916JI29_9BACT</name>
<keyword evidence="16" id="KW-0411">Iron-sulfur</keyword>
<keyword evidence="11" id="KW-0547">Nucleotide-binding</keyword>
<evidence type="ECO:0000256" key="1">
    <source>
        <dbReference type="ARBA" id="ARBA00000085"/>
    </source>
</evidence>
<feature type="transmembrane region" description="Helical" evidence="19">
    <location>
        <begin position="12"/>
        <end position="31"/>
    </location>
</feature>
<evidence type="ECO:0000256" key="3">
    <source>
        <dbReference type="ARBA" id="ARBA00004496"/>
    </source>
</evidence>
<dbReference type="GO" id="GO:0000155">
    <property type="term" value="F:phosphorelay sensor kinase activity"/>
    <property type="evidence" value="ECO:0007669"/>
    <property type="project" value="InterPro"/>
</dbReference>
<comment type="cofactor">
    <cofactor evidence="2">
        <name>[4Fe-4S] cluster</name>
        <dbReference type="ChEBI" id="CHEBI:49883"/>
    </cofactor>
</comment>
<evidence type="ECO:0000256" key="17">
    <source>
        <dbReference type="ARBA" id="ARBA00024827"/>
    </source>
</evidence>
<evidence type="ECO:0000256" key="16">
    <source>
        <dbReference type="ARBA" id="ARBA00023014"/>
    </source>
</evidence>
<keyword evidence="19" id="KW-0472">Membrane</keyword>
<proteinExistence type="predicted"/>
<feature type="domain" description="Histidine kinase" evidence="20">
    <location>
        <begin position="267"/>
        <end position="459"/>
    </location>
</feature>
<dbReference type="GO" id="GO:0051539">
    <property type="term" value="F:4 iron, 4 sulfur cluster binding"/>
    <property type="evidence" value="ECO:0007669"/>
    <property type="project" value="UniProtKB-KW"/>
</dbReference>
<dbReference type="Gene3D" id="3.30.565.10">
    <property type="entry name" value="Histidine kinase-like ATPase, C-terminal domain"/>
    <property type="match status" value="1"/>
</dbReference>
<dbReference type="InterPro" id="IPR003594">
    <property type="entry name" value="HATPase_dom"/>
</dbReference>
<sequence length="468" mass="54195">MHFVLNYYSLRLFFDGMLVMMLFYVLITYYWQRKRVLIFYALYIISMLVYMTLDDTFYYHFDNDSPKNIVDAYDFALGTSQYLSLYLYGQFAILFMDLRDNDPLCVRIIGAIAVLSVVSVAMDFYYFFVNNNIDHYIFERCKEVLRYVFAALGLAVIYRVLRLRTRVVSFFVLGTMCYITGMIVAIFLLKLDSWTARDISKPFSFPMIPTEIGMILETICFTIGISWINRRTEMEKFQYHEELIGQLRQNEEKQLKLQLIRNDIARDLHDEIGSDVSGIKLLSTVASRQIESEPQEARSTLKMIGDRANIIMSAMREIVWSLNSDPESEDTLSLRLMETTEYVFRPSNLTVHTDIPESIPLWSMLPHYRRDLLLIYKEALHNVVKHASAENVYIHVGISPDYLELSIKDDGVGFDSSLKQLGNGLKNIQQRTSKLNGEVRITSAPGQGTRLSIRFPVTTDIPVNNPAH</sequence>
<evidence type="ECO:0000256" key="9">
    <source>
        <dbReference type="ARBA" id="ARBA00022679"/>
    </source>
</evidence>
<dbReference type="InterPro" id="IPR011712">
    <property type="entry name" value="Sig_transdc_His_kin_sub3_dim/P"/>
</dbReference>
<gene>
    <name evidence="21" type="ORF">DYBT9275_04436</name>
</gene>
<evidence type="ECO:0000256" key="15">
    <source>
        <dbReference type="ARBA" id="ARBA00023012"/>
    </source>
</evidence>
<evidence type="ECO:0000313" key="21">
    <source>
        <dbReference type="EMBL" id="CAG5009162.1"/>
    </source>
</evidence>
<keyword evidence="19" id="KW-1133">Transmembrane helix</keyword>
<dbReference type="AlphaFoldDB" id="A0A916JI29"/>
<dbReference type="PRINTS" id="PR00344">
    <property type="entry name" value="BCTRLSENSOR"/>
</dbReference>
<comment type="subcellular location">
    <subcellularLocation>
        <location evidence="3">Cytoplasm</location>
    </subcellularLocation>
</comment>
<dbReference type="Proteomes" id="UP000680038">
    <property type="component" value="Unassembled WGS sequence"/>
</dbReference>
<feature type="transmembrane region" description="Helical" evidence="19">
    <location>
        <begin position="73"/>
        <end position="96"/>
    </location>
</feature>
<dbReference type="InterPro" id="IPR004358">
    <property type="entry name" value="Sig_transdc_His_kin-like_C"/>
</dbReference>
<keyword evidence="22" id="KW-1185">Reference proteome</keyword>
<evidence type="ECO:0000256" key="12">
    <source>
        <dbReference type="ARBA" id="ARBA00022777"/>
    </source>
</evidence>
<keyword evidence="8" id="KW-0597">Phosphoprotein</keyword>
<comment type="function">
    <text evidence="17">Member of the two-component regulatory system NreB/NreC involved in the control of dissimilatory nitrate/nitrite reduction in response to oxygen. NreB functions as a direct oxygen sensor histidine kinase which is autophosphorylated, in the absence of oxygen, probably at the conserved histidine residue, and transfers its phosphate group probably to a conserved aspartate residue of NreC. NreB/NreC activates the expression of the nitrate (narGHJI) and nitrite (nir) reductase operons, as well as the putative nitrate transporter gene narT.</text>
</comment>
<evidence type="ECO:0000259" key="20">
    <source>
        <dbReference type="PROSITE" id="PS50109"/>
    </source>
</evidence>
<dbReference type="Pfam" id="PF07730">
    <property type="entry name" value="HisKA_3"/>
    <property type="match status" value="1"/>
</dbReference>
<dbReference type="Pfam" id="PF07695">
    <property type="entry name" value="7TMR-DISM_7TM"/>
    <property type="match status" value="1"/>
</dbReference>
<organism evidence="21 22">
    <name type="scientific">Dyadobacter helix</name>
    <dbReference type="NCBI Taxonomy" id="2822344"/>
    <lineage>
        <taxon>Bacteria</taxon>
        <taxon>Pseudomonadati</taxon>
        <taxon>Bacteroidota</taxon>
        <taxon>Cytophagia</taxon>
        <taxon>Cytophagales</taxon>
        <taxon>Spirosomataceae</taxon>
        <taxon>Dyadobacter</taxon>
    </lineage>
</organism>
<feature type="transmembrane region" description="Helical" evidence="19">
    <location>
        <begin position="108"/>
        <end position="128"/>
    </location>
</feature>
<dbReference type="InterPro" id="IPR036890">
    <property type="entry name" value="HATPase_C_sf"/>
</dbReference>
<dbReference type="SUPFAM" id="SSF55874">
    <property type="entry name" value="ATPase domain of HSP90 chaperone/DNA topoisomerase II/histidine kinase"/>
    <property type="match status" value="1"/>
</dbReference>
<dbReference type="PANTHER" id="PTHR24421:SF10">
    <property type="entry name" value="NITRATE_NITRITE SENSOR PROTEIN NARQ"/>
    <property type="match status" value="1"/>
</dbReference>
<evidence type="ECO:0000256" key="10">
    <source>
        <dbReference type="ARBA" id="ARBA00022723"/>
    </source>
</evidence>
<keyword evidence="7" id="KW-0963">Cytoplasm</keyword>
<dbReference type="PANTHER" id="PTHR24421">
    <property type="entry name" value="NITRATE/NITRITE SENSOR PROTEIN NARX-RELATED"/>
    <property type="match status" value="1"/>
</dbReference>
<dbReference type="EC" id="2.7.13.3" evidence="4"/>
<protein>
    <recommendedName>
        <fullName evidence="5">Oxygen sensor histidine kinase NreB</fullName>
        <ecNumber evidence="4">2.7.13.3</ecNumber>
    </recommendedName>
    <alternativeName>
        <fullName evidence="18">Nitrogen regulation protein B</fullName>
    </alternativeName>
</protein>
<evidence type="ECO:0000256" key="5">
    <source>
        <dbReference type="ARBA" id="ARBA00017322"/>
    </source>
</evidence>
<feature type="transmembrane region" description="Helical" evidence="19">
    <location>
        <begin position="168"/>
        <end position="188"/>
    </location>
</feature>
<reference evidence="21" key="1">
    <citation type="submission" date="2021-04" db="EMBL/GenBank/DDBJ databases">
        <authorList>
            <person name="Rodrigo-Torres L."/>
            <person name="Arahal R. D."/>
            <person name="Lucena T."/>
        </authorList>
    </citation>
    <scope>NUCLEOTIDE SEQUENCE</scope>
    <source>
        <strain evidence="21">CECT 9275</strain>
    </source>
</reference>
<keyword evidence="14" id="KW-0408">Iron</keyword>
<comment type="caution">
    <text evidence="21">The sequence shown here is derived from an EMBL/GenBank/DDBJ whole genome shotgun (WGS) entry which is preliminary data.</text>
</comment>
<keyword evidence="6" id="KW-0004">4Fe-4S</keyword>
<evidence type="ECO:0000256" key="8">
    <source>
        <dbReference type="ARBA" id="ARBA00022553"/>
    </source>
</evidence>
<comment type="catalytic activity">
    <reaction evidence="1">
        <text>ATP + protein L-histidine = ADP + protein N-phospho-L-histidine.</text>
        <dbReference type="EC" id="2.7.13.3"/>
    </reaction>
</comment>
<feature type="transmembrane region" description="Helical" evidence="19">
    <location>
        <begin position="36"/>
        <end position="53"/>
    </location>
</feature>
<keyword evidence="10" id="KW-0479">Metal-binding</keyword>
<dbReference type="PROSITE" id="PS50109">
    <property type="entry name" value="HIS_KIN"/>
    <property type="match status" value="1"/>
</dbReference>
<keyword evidence="13" id="KW-0067">ATP-binding</keyword>
<dbReference type="RefSeq" id="WP_215240808.1">
    <property type="nucleotide sequence ID" value="NZ_CAJRAF010000002.1"/>
</dbReference>
<dbReference type="GO" id="GO:0005737">
    <property type="term" value="C:cytoplasm"/>
    <property type="evidence" value="ECO:0007669"/>
    <property type="project" value="UniProtKB-SubCell"/>
</dbReference>
<evidence type="ECO:0000313" key="22">
    <source>
        <dbReference type="Proteomes" id="UP000680038"/>
    </source>
</evidence>
<dbReference type="SMART" id="SM00387">
    <property type="entry name" value="HATPase_c"/>
    <property type="match status" value="1"/>
</dbReference>
<dbReference type="CDD" id="cd16917">
    <property type="entry name" value="HATPase_UhpB-NarQ-NarX-like"/>
    <property type="match status" value="1"/>
</dbReference>
<keyword evidence="15" id="KW-0902">Two-component regulatory system</keyword>
<evidence type="ECO:0000256" key="2">
    <source>
        <dbReference type="ARBA" id="ARBA00001966"/>
    </source>
</evidence>
<feature type="transmembrane region" description="Helical" evidence="19">
    <location>
        <begin position="208"/>
        <end position="228"/>
    </location>
</feature>
<dbReference type="GO" id="GO:0016020">
    <property type="term" value="C:membrane"/>
    <property type="evidence" value="ECO:0007669"/>
    <property type="project" value="InterPro"/>
</dbReference>
<evidence type="ECO:0000256" key="14">
    <source>
        <dbReference type="ARBA" id="ARBA00023004"/>
    </source>
</evidence>
<keyword evidence="12" id="KW-0418">Kinase</keyword>
<evidence type="ECO:0000256" key="19">
    <source>
        <dbReference type="SAM" id="Phobius"/>
    </source>
</evidence>
<evidence type="ECO:0000256" key="7">
    <source>
        <dbReference type="ARBA" id="ARBA00022490"/>
    </source>
</evidence>
<evidence type="ECO:0000256" key="4">
    <source>
        <dbReference type="ARBA" id="ARBA00012438"/>
    </source>
</evidence>
<dbReference type="Pfam" id="PF02518">
    <property type="entry name" value="HATPase_c"/>
    <property type="match status" value="1"/>
</dbReference>
<dbReference type="GO" id="GO:0005524">
    <property type="term" value="F:ATP binding"/>
    <property type="evidence" value="ECO:0007669"/>
    <property type="project" value="UniProtKB-KW"/>
</dbReference>
<keyword evidence="19" id="KW-0812">Transmembrane</keyword>
<accession>A0A916JI29</accession>
<feature type="transmembrane region" description="Helical" evidence="19">
    <location>
        <begin position="144"/>
        <end position="161"/>
    </location>
</feature>
<keyword evidence="9" id="KW-0808">Transferase</keyword>